<proteinExistence type="predicted"/>
<organism evidence="1 2">
    <name type="scientific">Bacillus zhangzhouensis</name>
    <dbReference type="NCBI Taxonomy" id="1178540"/>
    <lineage>
        <taxon>Bacteria</taxon>
        <taxon>Bacillati</taxon>
        <taxon>Bacillota</taxon>
        <taxon>Bacilli</taxon>
        <taxon>Bacillales</taxon>
        <taxon>Bacillaceae</taxon>
        <taxon>Bacillus</taxon>
    </lineage>
</organism>
<accession>A0A081LB72</accession>
<protein>
    <recommendedName>
        <fullName evidence="3">Spore coat protein</fullName>
    </recommendedName>
</protein>
<keyword evidence="2" id="KW-1185">Reference proteome</keyword>
<dbReference type="SUPFAM" id="SSF56112">
    <property type="entry name" value="Protein kinase-like (PK-like)"/>
    <property type="match status" value="1"/>
</dbReference>
<name>A0A081LB72_9BACI</name>
<dbReference type="PANTHER" id="PTHR39179:SF3">
    <property type="entry name" value="COTS-RELATED PROTEIN"/>
    <property type="match status" value="1"/>
</dbReference>
<evidence type="ECO:0008006" key="3">
    <source>
        <dbReference type="Google" id="ProtNLM"/>
    </source>
</evidence>
<dbReference type="Gene3D" id="3.30.200.20">
    <property type="entry name" value="Phosphorylase Kinase, domain 1"/>
    <property type="match status" value="1"/>
</dbReference>
<dbReference type="InterPro" id="IPR047175">
    <property type="entry name" value="CotS-like"/>
</dbReference>
<dbReference type="Gene3D" id="3.90.1200.10">
    <property type="match status" value="1"/>
</dbReference>
<dbReference type="InterPro" id="IPR014253">
    <property type="entry name" value="Spore_coat_YsxE"/>
</dbReference>
<dbReference type="NCBIfam" id="TIGR02904">
    <property type="entry name" value="spore_ysxE"/>
    <property type="match status" value="1"/>
</dbReference>
<dbReference type="eggNOG" id="COG2334">
    <property type="taxonomic scope" value="Bacteria"/>
</dbReference>
<gene>
    <name evidence="1" type="ORF">BA70_19550</name>
</gene>
<evidence type="ECO:0000313" key="1">
    <source>
        <dbReference type="EMBL" id="KEP26498.1"/>
    </source>
</evidence>
<sequence length="343" mass="41060">MDEIQSVLYEYGLEAEYIEPVSPAVVKVYTKQGVFALKRVKANRQMQFTEQMLELESKGYRSFVPIYRTKSGSFFSSHRESQYAYYLMPWLTNEKREEQDDKHEYLFQEIARLHKRTEVMMDITEREIEAHYTQIKTKWETEKDMYERFIERAEQTWYMSPFELAAAMYFSEAMSASEFALERLEDWHEEMKEQETTRVVLNHGQLSIHHFLYNDVGTGHFTNFERSKKAAPIYDLLTFYFRTFKTYPTSCPECTSLFYMYQKGNPLREEELHLFLSYLAYPQGLFDMVKAYEAGRQDEMESCQQLLRAYWQMKNSEPTVMKIHEIEQARRLEEEQNASSSAE</sequence>
<reference evidence="1 2" key="1">
    <citation type="submission" date="2012-09" db="EMBL/GenBank/DDBJ databases">
        <title>Genome Sequence of Bacillus sp. DW5-4.</title>
        <authorList>
            <person name="Lai Q."/>
            <person name="Liu Y."/>
            <person name="Shao Z."/>
        </authorList>
    </citation>
    <scope>NUCLEOTIDE SEQUENCE [LARGE SCALE GENOMIC DNA]</scope>
    <source>
        <strain evidence="1 2">DW5-4</strain>
    </source>
</reference>
<dbReference type="RefSeq" id="WP_034321229.1">
    <property type="nucleotide sequence ID" value="NZ_JBCMYH010000010.1"/>
</dbReference>
<comment type="caution">
    <text evidence="1">The sequence shown here is derived from an EMBL/GenBank/DDBJ whole genome shotgun (WGS) entry which is preliminary data.</text>
</comment>
<dbReference type="EMBL" id="JOTP01000009">
    <property type="protein sequence ID" value="KEP26498.1"/>
    <property type="molecule type" value="Genomic_DNA"/>
</dbReference>
<dbReference type="Proteomes" id="UP000028091">
    <property type="component" value="Unassembled WGS sequence"/>
</dbReference>
<evidence type="ECO:0000313" key="2">
    <source>
        <dbReference type="Proteomes" id="UP000028091"/>
    </source>
</evidence>
<dbReference type="GO" id="GO:0042601">
    <property type="term" value="C:endospore-forming forespore"/>
    <property type="evidence" value="ECO:0007669"/>
    <property type="project" value="TreeGrafter"/>
</dbReference>
<dbReference type="PANTHER" id="PTHR39179">
    <property type="entry name" value="SPORE COAT PROTEIN I"/>
    <property type="match status" value="1"/>
</dbReference>
<dbReference type="InterPro" id="IPR011009">
    <property type="entry name" value="Kinase-like_dom_sf"/>
</dbReference>
<dbReference type="OrthoDB" id="2379727at2"/>
<dbReference type="AlphaFoldDB" id="A0A081LB72"/>